<dbReference type="RefSeq" id="WP_345444945.1">
    <property type="nucleotide sequence ID" value="NZ_BAABQU010000020.1"/>
</dbReference>
<organism evidence="10 11">
    <name type="scientific">Deinococcus caeni</name>
    <dbReference type="NCBI Taxonomy" id="569127"/>
    <lineage>
        <taxon>Bacteria</taxon>
        <taxon>Thermotogati</taxon>
        <taxon>Deinococcota</taxon>
        <taxon>Deinococci</taxon>
        <taxon>Deinococcales</taxon>
        <taxon>Deinococcaceae</taxon>
        <taxon>Deinococcus</taxon>
    </lineage>
</organism>
<evidence type="ECO:0000259" key="8">
    <source>
        <dbReference type="PROSITE" id="PS50887"/>
    </source>
</evidence>
<keyword evidence="5 7" id="KW-0472">Membrane</keyword>
<evidence type="ECO:0008006" key="12">
    <source>
        <dbReference type="Google" id="ProtNLM"/>
    </source>
</evidence>
<dbReference type="PANTHER" id="PTHR45138:SF24">
    <property type="entry name" value="DIGUANYLATE CYCLASE DGCC-RELATED"/>
    <property type="match status" value="1"/>
</dbReference>
<dbReference type="SMART" id="SM00065">
    <property type="entry name" value="GAF"/>
    <property type="match status" value="1"/>
</dbReference>
<dbReference type="InterPro" id="IPR003607">
    <property type="entry name" value="HD/PDEase_dom"/>
</dbReference>
<dbReference type="EMBL" id="BAABQU010000020">
    <property type="protein sequence ID" value="GAA5440389.1"/>
    <property type="molecule type" value="Genomic_DNA"/>
</dbReference>
<evidence type="ECO:0000256" key="1">
    <source>
        <dbReference type="ARBA" id="ARBA00004651"/>
    </source>
</evidence>
<feature type="transmembrane region" description="Helical" evidence="7">
    <location>
        <begin position="102"/>
        <end position="122"/>
    </location>
</feature>
<feature type="domain" description="GGDEF" evidence="8">
    <location>
        <begin position="222"/>
        <end position="350"/>
    </location>
</feature>
<comment type="subcellular location">
    <subcellularLocation>
        <location evidence="1">Cell membrane</location>
        <topology evidence="1">Multi-pass membrane protein</topology>
    </subcellularLocation>
</comment>
<evidence type="ECO:0000256" key="7">
    <source>
        <dbReference type="SAM" id="Phobius"/>
    </source>
</evidence>
<evidence type="ECO:0000256" key="3">
    <source>
        <dbReference type="ARBA" id="ARBA00022692"/>
    </source>
</evidence>
<dbReference type="NCBIfam" id="TIGR00254">
    <property type="entry name" value="GGDEF"/>
    <property type="match status" value="1"/>
</dbReference>
<dbReference type="Gene3D" id="3.30.450.40">
    <property type="match status" value="2"/>
</dbReference>
<keyword evidence="3 7" id="KW-0812">Transmembrane</keyword>
<dbReference type="InterPro" id="IPR000160">
    <property type="entry name" value="GGDEF_dom"/>
</dbReference>
<gene>
    <name evidence="10" type="ORF">Dcae01_01902</name>
</gene>
<feature type="compositionally biased region" description="Basic and acidic residues" evidence="6">
    <location>
        <begin position="832"/>
        <end position="846"/>
    </location>
</feature>
<dbReference type="SUPFAM" id="SSF55781">
    <property type="entry name" value="GAF domain-like"/>
    <property type="match status" value="1"/>
</dbReference>
<dbReference type="Gene3D" id="1.10.3210.10">
    <property type="entry name" value="Hypothetical protein af1432"/>
    <property type="match status" value="1"/>
</dbReference>
<feature type="transmembrane region" description="Helical" evidence="7">
    <location>
        <begin position="37"/>
        <end position="58"/>
    </location>
</feature>
<keyword evidence="11" id="KW-1185">Reference proteome</keyword>
<dbReference type="PROSITE" id="PS51832">
    <property type="entry name" value="HD_GYP"/>
    <property type="match status" value="1"/>
</dbReference>
<dbReference type="SUPFAM" id="SSF55073">
    <property type="entry name" value="Nucleotide cyclase"/>
    <property type="match status" value="1"/>
</dbReference>
<dbReference type="InterPro" id="IPR037522">
    <property type="entry name" value="HD_GYP_dom"/>
</dbReference>
<dbReference type="InterPro" id="IPR029787">
    <property type="entry name" value="Nucleotide_cyclase"/>
</dbReference>
<dbReference type="InterPro" id="IPR011620">
    <property type="entry name" value="Sig_transdc_His_kinase_LytS_TM"/>
</dbReference>
<feature type="transmembrane region" description="Helical" evidence="7">
    <location>
        <begin position="6"/>
        <end position="25"/>
    </location>
</feature>
<evidence type="ECO:0000256" key="2">
    <source>
        <dbReference type="ARBA" id="ARBA00022475"/>
    </source>
</evidence>
<feature type="domain" description="HD-GYP" evidence="9">
    <location>
        <begin position="698"/>
        <end position="854"/>
    </location>
</feature>
<evidence type="ECO:0000313" key="10">
    <source>
        <dbReference type="EMBL" id="GAA5440389.1"/>
    </source>
</evidence>
<feature type="transmembrane region" description="Helical" evidence="7">
    <location>
        <begin position="70"/>
        <end position="95"/>
    </location>
</feature>
<dbReference type="InterPro" id="IPR029016">
    <property type="entry name" value="GAF-like_dom_sf"/>
</dbReference>
<dbReference type="PROSITE" id="PS50887">
    <property type="entry name" value="GGDEF"/>
    <property type="match status" value="1"/>
</dbReference>
<keyword evidence="4 7" id="KW-1133">Transmembrane helix</keyword>
<evidence type="ECO:0000256" key="6">
    <source>
        <dbReference type="SAM" id="MobiDB-lite"/>
    </source>
</evidence>
<feature type="transmembrane region" description="Helical" evidence="7">
    <location>
        <begin position="134"/>
        <end position="153"/>
    </location>
</feature>
<keyword evidence="2" id="KW-1003">Cell membrane</keyword>
<dbReference type="InterPro" id="IPR006674">
    <property type="entry name" value="HD_domain"/>
</dbReference>
<evidence type="ECO:0000256" key="4">
    <source>
        <dbReference type="ARBA" id="ARBA00022989"/>
    </source>
</evidence>
<dbReference type="CDD" id="cd01949">
    <property type="entry name" value="GGDEF"/>
    <property type="match status" value="1"/>
</dbReference>
<name>A0ABP9UF87_9DEIO</name>
<comment type="caution">
    <text evidence="10">The sequence shown here is derived from an EMBL/GenBank/DDBJ whole genome shotgun (WGS) entry which is preliminary data.</text>
</comment>
<feature type="region of interest" description="Disordered" evidence="6">
    <location>
        <begin position="799"/>
        <end position="854"/>
    </location>
</feature>
<dbReference type="Pfam" id="PF13185">
    <property type="entry name" value="GAF_2"/>
    <property type="match status" value="1"/>
</dbReference>
<sequence>MLWADLNVLLGGLGLLLVGVILLALDLRRWPLTAGPAWLAARSLLAGVWGVALMLFPLNVAPGVFVDIRYVPGALMTLLLGPGWGALALALPALWRVGIGGAGVPAALIAGASILLIAGVVWRAAGSSVFLSWRWWWAAPLIFSLNSLVLLLFPGGQALVQRVYLPVLIVHCLGLWAAQVVVGMRARHLAQTSALRREAYLDALTGVSNRRQFDLDLARLEAGAQLVMLDIDYFKQVNDRLGHAEGDRVLREVARTLAHSLRAQDHVYRVGGEEFALILTGLDATQGCAVTQRCLDGVRTLSAGGQTVTLSAGWSQVQPGEPSQRALARADAALYRAKNAGRDQLVMDIAGQDSGAQAAQRTLALLAADRDPTAADWCALLEAAVGSVPGAQAGTLFVLDRGDFLLTAQRGFGDDLLGHRRSPASLLRWYADPVDAWQGGEPRVLRGDAIRHNALAAADLETQLTSQRQFGSMLNVGAVSETLGVPVSVDGMVMAFLNLDVLNPDQRLGPDARTVARSFAAQVAALLRARAARLRVAARQRELEALARLTGDLRGARTTAQVAQAVTAAVMPILGAREAVFLHFDPAGDRLVSLAMQGVPERDGHAELPRGYGIAWAAIEQREVLRVTSVQDAARLHRPAFLTSGAMLAAPLQTVGTLFGALCVTRDETFGEEDVHLMGALGAHIVTALERAAQLAELQQSRTRALLALATLLETRGLETPGHARRLQRHAGQAADLLNLTPQDRAALLDGAALHDLGLLGLEDGEPQTAHAVAGETLARDLPGVTDAALRVIRHHHERWDGRGGPDGLRGHRIPLLARLPVPDPDDPDSPDADHPDRRPAERSDPDPDGLNLN</sequence>
<dbReference type="InterPro" id="IPR050469">
    <property type="entry name" value="Diguanylate_Cyclase"/>
</dbReference>
<dbReference type="PANTHER" id="PTHR45138">
    <property type="entry name" value="REGULATORY COMPONENTS OF SENSORY TRANSDUCTION SYSTEM"/>
    <property type="match status" value="1"/>
</dbReference>
<accession>A0ABP9UF87</accession>
<dbReference type="InterPro" id="IPR043128">
    <property type="entry name" value="Rev_trsase/Diguanyl_cyclase"/>
</dbReference>
<evidence type="ECO:0000259" key="9">
    <source>
        <dbReference type="PROSITE" id="PS51832"/>
    </source>
</evidence>
<dbReference type="SMART" id="SM00267">
    <property type="entry name" value="GGDEF"/>
    <property type="match status" value="1"/>
</dbReference>
<protein>
    <recommendedName>
        <fullName evidence="12">Diguanylate cyclase</fullName>
    </recommendedName>
</protein>
<dbReference type="InterPro" id="IPR003018">
    <property type="entry name" value="GAF"/>
</dbReference>
<dbReference type="Gene3D" id="3.30.70.270">
    <property type="match status" value="1"/>
</dbReference>
<dbReference type="SUPFAM" id="SSF109604">
    <property type="entry name" value="HD-domain/PDEase-like"/>
    <property type="match status" value="1"/>
</dbReference>
<dbReference type="Pfam" id="PF00990">
    <property type="entry name" value="GGDEF"/>
    <property type="match status" value="1"/>
</dbReference>
<dbReference type="CDD" id="cd00077">
    <property type="entry name" value="HDc"/>
    <property type="match status" value="1"/>
</dbReference>
<evidence type="ECO:0000313" key="11">
    <source>
        <dbReference type="Proteomes" id="UP001423409"/>
    </source>
</evidence>
<feature type="transmembrane region" description="Helical" evidence="7">
    <location>
        <begin position="165"/>
        <end position="184"/>
    </location>
</feature>
<reference evidence="10 11" key="1">
    <citation type="submission" date="2024-02" db="EMBL/GenBank/DDBJ databases">
        <title>Deinococcus caeni NBRC 101312.</title>
        <authorList>
            <person name="Ichikawa N."/>
            <person name="Katano-Makiyama Y."/>
            <person name="Hidaka K."/>
        </authorList>
    </citation>
    <scope>NUCLEOTIDE SEQUENCE [LARGE SCALE GENOMIC DNA]</scope>
    <source>
        <strain evidence="10 11">NBRC 101312</strain>
    </source>
</reference>
<dbReference type="Proteomes" id="UP001423409">
    <property type="component" value="Unassembled WGS sequence"/>
</dbReference>
<proteinExistence type="predicted"/>
<dbReference type="Pfam" id="PF07694">
    <property type="entry name" value="5TM-5TMR_LYT"/>
    <property type="match status" value="1"/>
</dbReference>
<dbReference type="Pfam" id="PF01966">
    <property type="entry name" value="HD"/>
    <property type="match status" value="1"/>
</dbReference>
<evidence type="ECO:0000256" key="5">
    <source>
        <dbReference type="ARBA" id="ARBA00023136"/>
    </source>
</evidence>